<dbReference type="EMBL" id="AFJM02000062">
    <property type="protein sequence ID" value="EMM70924.1"/>
    <property type="molecule type" value="Genomic_DNA"/>
</dbReference>
<gene>
    <name evidence="1" type="ORF">LEP1GSC038_0601</name>
</gene>
<evidence type="ECO:0000313" key="1">
    <source>
        <dbReference type="EMBL" id="EMM70924.1"/>
    </source>
</evidence>
<organism evidence="1 2">
    <name type="scientific">Leptospira weilii str. 2006001855</name>
    <dbReference type="NCBI Taxonomy" id="996804"/>
    <lineage>
        <taxon>Bacteria</taxon>
        <taxon>Pseudomonadati</taxon>
        <taxon>Spirochaetota</taxon>
        <taxon>Spirochaetia</taxon>
        <taxon>Leptospirales</taxon>
        <taxon>Leptospiraceae</taxon>
        <taxon>Leptospira</taxon>
    </lineage>
</organism>
<evidence type="ECO:0000313" key="2">
    <source>
        <dbReference type="Proteomes" id="UP000012101"/>
    </source>
</evidence>
<accession>M6FLC1</accession>
<reference evidence="1 2" key="1">
    <citation type="submission" date="2013-01" db="EMBL/GenBank/DDBJ databases">
        <authorList>
            <person name="Harkins D.M."/>
            <person name="Durkin A.S."/>
            <person name="Brinkac L.M."/>
            <person name="Haft D.H."/>
            <person name="Selengut J.D."/>
            <person name="Sanka R."/>
            <person name="DePew J."/>
            <person name="Purushe J."/>
            <person name="Hospenthal D.R."/>
            <person name="Murray C.K."/>
            <person name="Pimentel G."/>
            <person name="Wasfy M."/>
            <person name="Vinetz J.M."/>
            <person name="Sutton G.G."/>
            <person name="Nierman W.C."/>
            <person name="Fouts D.E."/>
        </authorList>
    </citation>
    <scope>NUCLEOTIDE SEQUENCE [LARGE SCALE GENOMIC DNA]</scope>
    <source>
        <strain evidence="1 2">2006001855</strain>
    </source>
</reference>
<name>M6FLC1_9LEPT</name>
<protein>
    <submittedName>
        <fullName evidence="1">Uncharacterized protein</fullName>
    </submittedName>
</protein>
<dbReference type="Proteomes" id="UP000012101">
    <property type="component" value="Unassembled WGS sequence"/>
</dbReference>
<comment type="caution">
    <text evidence="1">The sequence shown here is derived from an EMBL/GenBank/DDBJ whole genome shotgun (WGS) entry which is preliminary data.</text>
</comment>
<dbReference type="AlphaFoldDB" id="M6FLC1"/>
<proteinExistence type="predicted"/>
<sequence length="82" mass="9504">MQQEQKEFGFRVSVFGEVTGQKEPKQANVEIRGIFHLFKILKFVTILIFERSGSRVGSNLSQNLKRKNVKGSYRNRRLTFVG</sequence>